<dbReference type="EMBL" id="JACRDE010000229">
    <property type="protein sequence ID" value="MBI5249509.1"/>
    <property type="molecule type" value="Genomic_DNA"/>
</dbReference>
<dbReference type="AlphaFoldDB" id="A0A9D6Z352"/>
<accession>A0A9D6Z352</accession>
<protein>
    <submittedName>
        <fullName evidence="1">Uncharacterized protein</fullName>
    </submittedName>
</protein>
<proteinExistence type="predicted"/>
<sequence length="57" mass="6624">MEQQIDPKQLAPIVEDLCRLAQVLYDRSQDWPALNRNSRRILASVEMLKINLGRDSD</sequence>
<evidence type="ECO:0000313" key="1">
    <source>
        <dbReference type="EMBL" id="MBI5249509.1"/>
    </source>
</evidence>
<organism evidence="1 2">
    <name type="scientific">Desulfomonile tiedjei</name>
    <dbReference type="NCBI Taxonomy" id="2358"/>
    <lineage>
        <taxon>Bacteria</taxon>
        <taxon>Pseudomonadati</taxon>
        <taxon>Thermodesulfobacteriota</taxon>
        <taxon>Desulfomonilia</taxon>
        <taxon>Desulfomonilales</taxon>
        <taxon>Desulfomonilaceae</taxon>
        <taxon>Desulfomonile</taxon>
    </lineage>
</organism>
<evidence type="ECO:0000313" key="2">
    <source>
        <dbReference type="Proteomes" id="UP000807825"/>
    </source>
</evidence>
<name>A0A9D6Z352_9BACT</name>
<reference evidence="1" key="1">
    <citation type="submission" date="2020-07" db="EMBL/GenBank/DDBJ databases">
        <title>Huge and variable diversity of episymbiotic CPR bacteria and DPANN archaea in groundwater ecosystems.</title>
        <authorList>
            <person name="He C.Y."/>
            <person name="Keren R."/>
            <person name="Whittaker M."/>
            <person name="Farag I.F."/>
            <person name="Doudna J."/>
            <person name="Cate J.H.D."/>
            <person name="Banfield J.F."/>
        </authorList>
    </citation>
    <scope>NUCLEOTIDE SEQUENCE</scope>
    <source>
        <strain evidence="1">NC_groundwater_1664_Pr3_B-0.1um_52_9</strain>
    </source>
</reference>
<comment type="caution">
    <text evidence="1">The sequence shown here is derived from an EMBL/GenBank/DDBJ whole genome shotgun (WGS) entry which is preliminary data.</text>
</comment>
<dbReference type="Proteomes" id="UP000807825">
    <property type="component" value="Unassembled WGS sequence"/>
</dbReference>
<gene>
    <name evidence="1" type="ORF">HY912_08445</name>
</gene>